<dbReference type="SUPFAM" id="SSF109604">
    <property type="entry name" value="HD-domain/PDEase-like"/>
    <property type="match status" value="1"/>
</dbReference>
<dbReference type="Pfam" id="PF08668">
    <property type="entry name" value="HDOD"/>
    <property type="match status" value="1"/>
</dbReference>
<evidence type="ECO:0000256" key="1">
    <source>
        <dbReference type="SAM" id="MobiDB-lite"/>
    </source>
</evidence>
<dbReference type="InterPro" id="IPR013976">
    <property type="entry name" value="HDOD"/>
</dbReference>
<name>A0ABU5DIP4_9BURK</name>
<feature type="domain" description="HDOD" evidence="3">
    <location>
        <begin position="87"/>
        <end position="281"/>
    </location>
</feature>
<feature type="compositionally biased region" description="Pro residues" evidence="1">
    <location>
        <begin position="41"/>
        <end position="58"/>
    </location>
</feature>
<sequence>MINDYLWWGIAAVAVAAFVLLRRPRKVQEAPPLVTAAKVPAPAPVQPEPSARPRPPAPEALLAFRPTHADELSPERRRDLFTLFRKVPRPPALLQQLLSPDFLNTASSAQLVDLIATEPLIAARLLAVVNSPAYGLQRPAASIDQAVMVLGVNGVRSICLRYLMLAAFSTDDPARAARLEASWRASGIASELARHLCQALHFDAAGATVSALVLSFLGRLAIEGGATAEELATIPREGLLARSIAEQAALGLPAAEIGRLLMTEWGLPPALVADAADIDSLLTSPPDPRWPDREGRLALAYFCARVGERLADGAPATLEGLAVLDEAPADFFHFRAYLAHPWLRNLESALQDPALAERLQQLKTVQA</sequence>
<protein>
    <submittedName>
        <fullName evidence="4">HDOD domain-containing protein</fullName>
    </submittedName>
</protein>
<dbReference type="PANTHER" id="PTHR33525:SF4">
    <property type="entry name" value="CYCLIC DI-GMP PHOSPHODIESTERASE CDGJ"/>
    <property type="match status" value="1"/>
</dbReference>
<comment type="caution">
    <text evidence="4">The sequence shown here is derived from an EMBL/GenBank/DDBJ whole genome shotgun (WGS) entry which is preliminary data.</text>
</comment>
<feature type="transmembrane region" description="Helical" evidence="2">
    <location>
        <begin position="6"/>
        <end position="21"/>
    </location>
</feature>
<organism evidence="4 5">
    <name type="scientific">Roseateles agri</name>
    <dbReference type="NCBI Taxonomy" id="3098619"/>
    <lineage>
        <taxon>Bacteria</taxon>
        <taxon>Pseudomonadati</taxon>
        <taxon>Pseudomonadota</taxon>
        <taxon>Betaproteobacteria</taxon>
        <taxon>Burkholderiales</taxon>
        <taxon>Sphaerotilaceae</taxon>
        <taxon>Roseateles</taxon>
    </lineage>
</organism>
<keyword evidence="2" id="KW-1133">Transmembrane helix</keyword>
<feature type="region of interest" description="Disordered" evidence="1">
    <location>
        <begin position="39"/>
        <end position="58"/>
    </location>
</feature>
<dbReference type="PANTHER" id="PTHR33525">
    <property type="match status" value="1"/>
</dbReference>
<evidence type="ECO:0000313" key="4">
    <source>
        <dbReference type="EMBL" id="MDY0746173.1"/>
    </source>
</evidence>
<dbReference type="Gene3D" id="1.10.3210.10">
    <property type="entry name" value="Hypothetical protein af1432"/>
    <property type="match status" value="1"/>
</dbReference>
<dbReference type="InterPro" id="IPR052340">
    <property type="entry name" value="RNase_Y/CdgJ"/>
</dbReference>
<keyword evidence="2" id="KW-0812">Transmembrane</keyword>
<reference evidence="4 5" key="1">
    <citation type="submission" date="2023-11" db="EMBL/GenBank/DDBJ databases">
        <title>Paucibacter sp. nov., isolated from fresh soil in Korea.</title>
        <authorList>
            <person name="Le N.T.T."/>
        </authorList>
    </citation>
    <scope>NUCLEOTIDE SEQUENCE [LARGE SCALE GENOMIC DNA]</scope>
    <source>
        <strain evidence="4 5">R3-3</strain>
    </source>
</reference>
<dbReference type="Proteomes" id="UP001285263">
    <property type="component" value="Unassembled WGS sequence"/>
</dbReference>
<gene>
    <name evidence="4" type="ORF">SNE35_16765</name>
</gene>
<evidence type="ECO:0000259" key="3">
    <source>
        <dbReference type="PROSITE" id="PS51833"/>
    </source>
</evidence>
<keyword evidence="5" id="KW-1185">Reference proteome</keyword>
<proteinExistence type="predicted"/>
<accession>A0ABU5DIP4</accession>
<keyword evidence="2" id="KW-0472">Membrane</keyword>
<dbReference type="PROSITE" id="PS51833">
    <property type="entry name" value="HDOD"/>
    <property type="match status" value="1"/>
</dbReference>
<evidence type="ECO:0000256" key="2">
    <source>
        <dbReference type="SAM" id="Phobius"/>
    </source>
</evidence>
<dbReference type="RefSeq" id="WP_320424071.1">
    <property type="nucleotide sequence ID" value="NZ_JAXCLA010000005.1"/>
</dbReference>
<evidence type="ECO:0000313" key="5">
    <source>
        <dbReference type="Proteomes" id="UP001285263"/>
    </source>
</evidence>
<dbReference type="EMBL" id="JAXCLA010000005">
    <property type="protein sequence ID" value="MDY0746173.1"/>
    <property type="molecule type" value="Genomic_DNA"/>
</dbReference>